<evidence type="ECO:0000256" key="11">
    <source>
        <dbReference type="ARBA" id="ARBA00082544"/>
    </source>
</evidence>
<dbReference type="AlphaFoldDB" id="A0A1L7TFY3"/>
<comment type="similarity">
    <text evidence="2 12">Belongs to the short-chain dehydrogenases/reductases (SDR) family.</text>
</comment>
<evidence type="ECO:0000256" key="1">
    <source>
        <dbReference type="ARBA" id="ARBA00004141"/>
    </source>
</evidence>
<dbReference type="GeneID" id="65090866"/>
<gene>
    <name evidence="14" type="ORF">FMAN_11615</name>
</gene>
<evidence type="ECO:0000256" key="12">
    <source>
        <dbReference type="RuleBase" id="RU000363"/>
    </source>
</evidence>
<dbReference type="RefSeq" id="XP_041684714.1">
    <property type="nucleotide sequence ID" value="XM_041834451.1"/>
</dbReference>
<comment type="caution">
    <text evidence="14">The sequence shown here is derived from an EMBL/GenBank/DDBJ whole genome shotgun (WGS) entry which is preliminary data.</text>
</comment>
<dbReference type="GO" id="GO:0016020">
    <property type="term" value="C:membrane"/>
    <property type="evidence" value="ECO:0007669"/>
    <property type="project" value="UniProtKB-SubCell"/>
</dbReference>
<keyword evidence="15" id="KW-1185">Reference proteome</keyword>
<dbReference type="Pfam" id="PF00106">
    <property type="entry name" value="adh_short"/>
    <property type="match status" value="1"/>
</dbReference>
<dbReference type="PANTHER" id="PTHR24322">
    <property type="entry name" value="PKSB"/>
    <property type="match status" value="1"/>
</dbReference>
<evidence type="ECO:0000256" key="5">
    <source>
        <dbReference type="ARBA" id="ARBA00022989"/>
    </source>
</evidence>
<evidence type="ECO:0000256" key="7">
    <source>
        <dbReference type="ARBA" id="ARBA00023098"/>
    </source>
</evidence>
<evidence type="ECO:0000256" key="2">
    <source>
        <dbReference type="ARBA" id="ARBA00006484"/>
    </source>
</evidence>
<keyword evidence="3 13" id="KW-0812">Transmembrane</keyword>
<keyword evidence="8 13" id="KW-0472">Membrane</keyword>
<keyword evidence="4" id="KW-0521">NADP</keyword>
<evidence type="ECO:0000256" key="13">
    <source>
        <dbReference type="SAM" id="Phobius"/>
    </source>
</evidence>
<evidence type="ECO:0000256" key="8">
    <source>
        <dbReference type="ARBA" id="ARBA00023136"/>
    </source>
</evidence>
<dbReference type="InterPro" id="IPR002347">
    <property type="entry name" value="SDR_fam"/>
</dbReference>
<dbReference type="PRINTS" id="PR00081">
    <property type="entry name" value="GDHRDH"/>
</dbReference>
<dbReference type="Gene3D" id="3.40.50.720">
    <property type="entry name" value="NAD(P)-binding Rossmann-like Domain"/>
    <property type="match status" value="1"/>
</dbReference>
<protein>
    <recommendedName>
        <fullName evidence="10">Short-chain dehydrogenase/reductase 3</fullName>
    </recommendedName>
    <alternativeName>
        <fullName evidence="11">Retinal short-chain dehydrogenase/reductase 1</fullName>
    </alternativeName>
</protein>
<keyword evidence="5 13" id="KW-1133">Transmembrane helix</keyword>
<comment type="subcellular location">
    <subcellularLocation>
        <location evidence="1">Membrane</location>
        <topology evidence="1">Multi-pass membrane protein</topology>
    </subcellularLocation>
</comment>
<evidence type="ECO:0000256" key="9">
    <source>
        <dbReference type="ARBA" id="ARBA00059620"/>
    </source>
</evidence>
<evidence type="ECO:0000313" key="15">
    <source>
        <dbReference type="Proteomes" id="UP000184255"/>
    </source>
</evidence>
<dbReference type="EMBL" id="FCQH01000008">
    <property type="protein sequence ID" value="CVK97610.1"/>
    <property type="molecule type" value="Genomic_DNA"/>
</dbReference>
<evidence type="ECO:0000256" key="6">
    <source>
        <dbReference type="ARBA" id="ARBA00023002"/>
    </source>
</evidence>
<evidence type="ECO:0000256" key="3">
    <source>
        <dbReference type="ARBA" id="ARBA00022692"/>
    </source>
</evidence>
<organism evidence="14 15">
    <name type="scientific">Fusarium mangiferae</name>
    <name type="common">Mango malformation disease fungus</name>
    <dbReference type="NCBI Taxonomy" id="192010"/>
    <lineage>
        <taxon>Eukaryota</taxon>
        <taxon>Fungi</taxon>
        <taxon>Dikarya</taxon>
        <taxon>Ascomycota</taxon>
        <taxon>Pezizomycotina</taxon>
        <taxon>Sordariomycetes</taxon>
        <taxon>Hypocreomycetidae</taxon>
        <taxon>Hypocreales</taxon>
        <taxon>Nectriaceae</taxon>
        <taxon>Fusarium</taxon>
        <taxon>Fusarium fujikuroi species complex</taxon>
    </lineage>
</organism>
<dbReference type="PRINTS" id="PR00080">
    <property type="entry name" value="SDRFAMILY"/>
</dbReference>
<dbReference type="InterPro" id="IPR036291">
    <property type="entry name" value="NAD(P)-bd_dom_sf"/>
</dbReference>
<dbReference type="SUPFAM" id="SSF51735">
    <property type="entry name" value="NAD(P)-binding Rossmann-fold domains"/>
    <property type="match status" value="1"/>
</dbReference>
<feature type="transmembrane region" description="Helical" evidence="13">
    <location>
        <begin position="6"/>
        <end position="26"/>
    </location>
</feature>
<comment type="function">
    <text evidence="9">Catalyzes the reduction of all-trans-retinal to all-trans-retinol in the presence of NADPH.</text>
</comment>
<dbReference type="FunFam" id="3.40.50.720:FF:000131">
    <property type="entry name" value="Short-chain dehydrogenase/reductase 3"/>
    <property type="match status" value="1"/>
</dbReference>
<evidence type="ECO:0000256" key="4">
    <source>
        <dbReference type="ARBA" id="ARBA00022857"/>
    </source>
</evidence>
<sequence length="298" mass="33240">MTTNFFRFLIGIISTISICFIINKILNRIVLYKSSTAQPWDWSKEIVLITGGSGGIGSEMVNKFSHRNIRVISFDIHPPKSTLSTNAHFYEVDVTSPQSIHDAMEQVRREIGDPTVLINNAGIALGKDILACTGDQIKQMVEVNLLAHFWLVQELLPSMIKQKHGHVVTIASVASFITIASNIDYSCTKAGLVAFHEGLTQDLKHRYNARDVLTSIVFPNWVRTPLIQNLTSHSTFQDPLQEPNEAAEAIVDHVLKGRRGDLFLPGYAVLLSGIRGFPAWIQEMIRDSKASVLRETSF</sequence>
<accession>A0A1L7TFY3</accession>
<reference evidence="15" key="1">
    <citation type="journal article" date="2016" name="Genome Biol. Evol.">
        <title>Comparative 'omics' of the Fusarium fujikuroi species complex highlights differences in genetic potential and metabolite synthesis.</title>
        <authorList>
            <person name="Niehaus E.-M."/>
            <person name="Muensterkoetter M."/>
            <person name="Proctor R.H."/>
            <person name="Brown D.W."/>
            <person name="Sharon A."/>
            <person name="Idan Y."/>
            <person name="Oren-Young L."/>
            <person name="Sieber C.M."/>
            <person name="Novak O."/>
            <person name="Pencik A."/>
            <person name="Tarkowska D."/>
            <person name="Hromadova K."/>
            <person name="Freeman S."/>
            <person name="Maymon M."/>
            <person name="Elazar M."/>
            <person name="Youssef S.A."/>
            <person name="El-Shabrawy E.S.M."/>
            <person name="Shalaby A.B.A."/>
            <person name="Houterman P."/>
            <person name="Brock N.L."/>
            <person name="Burkhardt I."/>
            <person name="Tsavkelova E.A."/>
            <person name="Dickschat J.S."/>
            <person name="Galuszka P."/>
            <person name="Gueldener U."/>
            <person name="Tudzynski B."/>
        </authorList>
    </citation>
    <scope>NUCLEOTIDE SEQUENCE [LARGE SCALE GENOMIC DNA]</scope>
    <source>
        <strain evidence="15">MRC7560</strain>
    </source>
</reference>
<dbReference type="Proteomes" id="UP000184255">
    <property type="component" value="Unassembled WGS sequence"/>
</dbReference>
<dbReference type="PANTHER" id="PTHR24322:SF736">
    <property type="entry name" value="RETINOL DEHYDROGENASE 10"/>
    <property type="match status" value="1"/>
</dbReference>
<keyword evidence="6" id="KW-0560">Oxidoreductase</keyword>
<evidence type="ECO:0000256" key="10">
    <source>
        <dbReference type="ARBA" id="ARBA00068717"/>
    </source>
</evidence>
<dbReference type="GO" id="GO:0052650">
    <property type="term" value="F:all-trans-retinol dehydrogenase (NADP+) activity"/>
    <property type="evidence" value="ECO:0007669"/>
    <property type="project" value="UniProtKB-ARBA"/>
</dbReference>
<name>A0A1L7TFY3_FUSMA</name>
<keyword evidence="7" id="KW-0443">Lipid metabolism</keyword>
<dbReference type="VEuPathDB" id="FungiDB:FMAN_11615"/>
<proteinExistence type="inferred from homology"/>
<evidence type="ECO:0000313" key="14">
    <source>
        <dbReference type="EMBL" id="CVK97610.1"/>
    </source>
</evidence>